<name>A0A7S4T1Z9_9STRA</name>
<evidence type="ECO:0000256" key="7">
    <source>
        <dbReference type="ARBA" id="ARBA00023128"/>
    </source>
</evidence>
<evidence type="ECO:0000256" key="1">
    <source>
        <dbReference type="ARBA" id="ARBA00004173"/>
    </source>
</evidence>
<feature type="compositionally biased region" description="Basic and acidic residues" evidence="9">
    <location>
        <begin position="362"/>
        <end position="371"/>
    </location>
</feature>
<keyword evidence="6 8" id="KW-0446">Lipid-binding</keyword>
<dbReference type="InterPro" id="IPR013718">
    <property type="entry name" value="COQ9_C"/>
</dbReference>
<keyword evidence="7 8" id="KW-0496">Mitochondrion</keyword>
<feature type="domain" description="COQ9 C-terminal" evidence="10">
    <location>
        <begin position="232"/>
        <end position="270"/>
    </location>
</feature>
<gene>
    <name evidence="11" type="ORF">DBRI00130_LOCUS40749</name>
</gene>
<evidence type="ECO:0000259" key="10">
    <source>
        <dbReference type="Pfam" id="PF08511"/>
    </source>
</evidence>
<keyword evidence="4 8" id="KW-0831">Ubiquinone biosynthesis</keyword>
<comment type="similarity">
    <text evidence="3 8">Belongs to the COQ9 family.</text>
</comment>
<dbReference type="GO" id="GO:0006744">
    <property type="term" value="P:ubiquinone biosynthetic process"/>
    <property type="evidence" value="ECO:0007669"/>
    <property type="project" value="UniProtKB-UniRule"/>
</dbReference>
<dbReference type="InterPro" id="IPR012762">
    <property type="entry name" value="Ubiq_biosynth_COQ9"/>
</dbReference>
<evidence type="ECO:0000256" key="4">
    <source>
        <dbReference type="ARBA" id="ARBA00022688"/>
    </source>
</evidence>
<dbReference type="UniPathway" id="UPA00232"/>
<evidence type="ECO:0000313" key="11">
    <source>
        <dbReference type="EMBL" id="CAE4660178.1"/>
    </source>
</evidence>
<comment type="subcellular location">
    <subcellularLocation>
        <location evidence="1 8">Mitochondrion</location>
    </subcellularLocation>
</comment>
<dbReference type="EMBL" id="HBNS01056598">
    <property type="protein sequence ID" value="CAE4660178.1"/>
    <property type="molecule type" value="Transcribed_RNA"/>
</dbReference>
<evidence type="ECO:0000256" key="3">
    <source>
        <dbReference type="ARBA" id="ARBA00010766"/>
    </source>
</evidence>
<evidence type="ECO:0000256" key="5">
    <source>
        <dbReference type="ARBA" id="ARBA00022946"/>
    </source>
</evidence>
<dbReference type="AlphaFoldDB" id="A0A7S4T1Z9"/>
<comment type="function">
    <text evidence="8">Membrane-associated protein that warps the membrane surface to access and bind aromatic isoprenes with high specificity, including ubiquinone (CoQ) isoprene intermediates and presents them directly to Coq7, therefore facilitating the Coq7-mediated hydroxylase step. Participates in the biosynthesis of coenzyme Q, also named ubiquinone, an essential lipid-soluble electron transporter for aerobic cellular respiration.</text>
</comment>
<dbReference type="NCBIfam" id="TIGR02396">
    <property type="entry name" value="diverge_rpsU"/>
    <property type="match status" value="1"/>
</dbReference>
<evidence type="ECO:0000256" key="8">
    <source>
        <dbReference type="RuleBase" id="RU366063"/>
    </source>
</evidence>
<dbReference type="Pfam" id="PF08511">
    <property type="entry name" value="COQ9"/>
    <property type="match status" value="1"/>
</dbReference>
<organism evidence="11">
    <name type="scientific">Ditylum brightwellii</name>
    <dbReference type="NCBI Taxonomy" id="49249"/>
    <lineage>
        <taxon>Eukaryota</taxon>
        <taxon>Sar</taxon>
        <taxon>Stramenopiles</taxon>
        <taxon>Ochrophyta</taxon>
        <taxon>Bacillariophyta</taxon>
        <taxon>Mediophyceae</taxon>
        <taxon>Lithodesmiophycidae</taxon>
        <taxon>Lithodesmiales</taxon>
        <taxon>Lithodesmiaceae</taxon>
        <taxon>Ditylum</taxon>
    </lineage>
</organism>
<feature type="region of interest" description="Disordered" evidence="9">
    <location>
        <begin position="337"/>
        <end position="382"/>
    </location>
</feature>
<proteinExistence type="inferred from homology"/>
<dbReference type="Gene3D" id="1.10.357.10">
    <property type="entry name" value="Tetracycline Repressor, domain 2"/>
    <property type="match status" value="1"/>
</dbReference>
<evidence type="ECO:0000256" key="9">
    <source>
        <dbReference type="SAM" id="MobiDB-lite"/>
    </source>
</evidence>
<evidence type="ECO:0000256" key="6">
    <source>
        <dbReference type="ARBA" id="ARBA00023121"/>
    </source>
</evidence>
<comment type="pathway">
    <text evidence="2 8">Cofactor biosynthesis; ubiquinone biosynthesis.</text>
</comment>
<evidence type="ECO:0000256" key="2">
    <source>
        <dbReference type="ARBA" id="ARBA00004749"/>
    </source>
</evidence>
<dbReference type="PANTHER" id="PTHR21427">
    <property type="entry name" value="UBIQUINONE BIOSYNTHESIS PROTEIN COQ9, MITOCHONDRIAL"/>
    <property type="match status" value="1"/>
</dbReference>
<keyword evidence="5" id="KW-0809">Transit peptide</keyword>
<reference evidence="11" key="1">
    <citation type="submission" date="2021-01" db="EMBL/GenBank/DDBJ databases">
        <authorList>
            <person name="Corre E."/>
            <person name="Pelletier E."/>
            <person name="Niang G."/>
            <person name="Scheremetjew M."/>
            <person name="Finn R."/>
            <person name="Kale V."/>
            <person name="Holt S."/>
            <person name="Cochrane G."/>
            <person name="Meng A."/>
            <person name="Brown T."/>
            <person name="Cohen L."/>
        </authorList>
    </citation>
    <scope>NUCLEOTIDE SEQUENCE</scope>
    <source>
        <strain evidence="11">GSO104</strain>
    </source>
</reference>
<accession>A0A7S4T1Z9</accession>
<dbReference type="GO" id="GO:0005743">
    <property type="term" value="C:mitochondrial inner membrane"/>
    <property type="evidence" value="ECO:0007669"/>
    <property type="project" value="TreeGrafter"/>
</dbReference>
<dbReference type="GO" id="GO:0008289">
    <property type="term" value="F:lipid binding"/>
    <property type="evidence" value="ECO:0007669"/>
    <property type="project" value="UniProtKB-UniRule"/>
</dbReference>
<dbReference type="PANTHER" id="PTHR21427:SF19">
    <property type="entry name" value="UBIQUINONE BIOSYNTHESIS PROTEIN COQ9, MITOCHONDRIAL"/>
    <property type="match status" value="1"/>
</dbReference>
<sequence>MSRSTLLQRFYSNVKKSEVSGSLRQAIRCQHAAHTASTTPPVCPPYISKKRFFASTAEAALPPQELENDNTARNKPSLEESKNVILTTSLDHVHEKGWTEDAIASATLSLRLPPTLMGLIPNRPYDLISFFMRQSNDKLQYDINQHLKPRWIQEQTSVAQRIEDMLQVRLQFIIPFVRSKRWHEAMAIGVSTPENAMATAAILDKMVSIVINAALEGTGNSVVTFGGVAEKAAITTVYASTELHMLADESVNYEDTWTFLKERVAELERVAMVTAGGVGGAGYSTMSSSDALIAASAVASSLGGAVLSLASPAASVAASTVAPQLMLFMQQVRPPNSAPFSQAPTVGQAAPGTQPDDYYDEEEKKKVDKILDSLPPFEEDMK</sequence>
<protein>
    <recommendedName>
        <fullName evidence="8">Ubiquinone biosynthesis protein</fullName>
    </recommendedName>
</protein>